<comment type="caution">
    <text evidence="1">The sequence shown here is derived from an EMBL/GenBank/DDBJ whole genome shotgun (WGS) entry which is preliminary data.</text>
</comment>
<sequence>MKTPFSTLAPAILTLAASGSSTVTEINQLRSVDTNIFANSVPSIKKRVERNDTDSDAPAKAKTFVQRYVFQNGMEEGNAKVITLLKIVLQLNDAFEEESKQMENLVGGIIAGSRIDLGSAQLANLFSKDGMSFLVNCQNIVYRSYAIDNLDTLIPKWGKKPWKKAVIFVDNSDADITSDILHFAKSLSRPKTKVVLVANDQPSGNDVTHHERREIISKLKSENGQLMDVDTENLLLRNSGNELVVFGLAIISEELTYLANDVDLVVVKVIAVKVMGHGITAKLYAQTKYKSLKITMEYKRHIVRKGVVGYKPKEPTGQPTVSNTCGLRLSSLCHIHQRKKSEKRVKEKKEIGIVRGKRHHTHSCV</sequence>
<proteinExistence type="predicted"/>
<keyword evidence="2" id="KW-1185">Reference proteome</keyword>
<organism evidence="1 2">
    <name type="scientific">Cichorium intybus</name>
    <name type="common">Chicory</name>
    <dbReference type="NCBI Taxonomy" id="13427"/>
    <lineage>
        <taxon>Eukaryota</taxon>
        <taxon>Viridiplantae</taxon>
        <taxon>Streptophyta</taxon>
        <taxon>Embryophyta</taxon>
        <taxon>Tracheophyta</taxon>
        <taxon>Spermatophyta</taxon>
        <taxon>Magnoliopsida</taxon>
        <taxon>eudicotyledons</taxon>
        <taxon>Gunneridae</taxon>
        <taxon>Pentapetalae</taxon>
        <taxon>asterids</taxon>
        <taxon>campanulids</taxon>
        <taxon>Asterales</taxon>
        <taxon>Asteraceae</taxon>
        <taxon>Cichorioideae</taxon>
        <taxon>Cichorieae</taxon>
        <taxon>Cichoriinae</taxon>
        <taxon>Cichorium</taxon>
    </lineage>
</organism>
<dbReference type="EMBL" id="CM042012">
    <property type="protein sequence ID" value="KAI3753016.1"/>
    <property type="molecule type" value="Genomic_DNA"/>
</dbReference>
<evidence type="ECO:0000313" key="1">
    <source>
        <dbReference type="EMBL" id="KAI3753016.1"/>
    </source>
</evidence>
<gene>
    <name evidence="1" type="ORF">L2E82_25060</name>
</gene>
<name>A0ACB9E2M0_CICIN</name>
<evidence type="ECO:0000313" key="2">
    <source>
        <dbReference type="Proteomes" id="UP001055811"/>
    </source>
</evidence>
<accession>A0ACB9E2M0</accession>
<protein>
    <submittedName>
        <fullName evidence="1">Uncharacterized protein</fullName>
    </submittedName>
</protein>
<reference evidence="2" key="1">
    <citation type="journal article" date="2022" name="Mol. Ecol. Resour.">
        <title>The genomes of chicory, endive, great burdock and yacon provide insights into Asteraceae palaeo-polyploidization history and plant inulin production.</title>
        <authorList>
            <person name="Fan W."/>
            <person name="Wang S."/>
            <person name="Wang H."/>
            <person name="Wang A."/>
            <person name="Jiang F."/>
            <person name="Liu H."/>
            <person name="Zhao H."/>
            <person name="Xu D."/>
            <person name="Zhang Y."/>
        </authorList>
    </citation>
    <scope>NUCLEOTIDE SEQUENCE [LARGE SCALE GENOMIC DNA]</scope>
    <source>
        <strain evidence="2">cv. Punajuju</strain>
    </source>
</reference>
<dbReference type="Proteomes" id="UP001055811">
    <property type="component" value="Linkage Group LG04"/>
</dbReference>
<reference evidence="1 2" key="2">
    <citation type="journal article" date="2022" name="Mol. Ecol. Resour.">
        <title>The genomes of chicory, endive, great burdock and yacon provide insights into Asteraceae paleo-polyploidization history and plant inulin production.</title>
        <authorList>
            <person name="Fan W."/>
            <person name="Wang S."/>
            <person name="Wang H."/>
            <person name="Wang A."/>
            <person name="Jiang F."/>
            <person name="Liu H."/>
            <person name="Zhao H."/>
            <person name="Xu D."/>
            <person name="Zhang Y."/>
        </authorList>
    </citation>
    <scope>NUCLEOTIDE SEQUENCE [LARGE SCALE GENOMIC DNA]</scope>
    <source>
        <strain evidence="2">cv. Punajuju</strain>
        <tissue evidence="1">Leaves</tissue>
    </source>
</reference>